<dbReference type="Proteomes" id="UP001253463">
    <property type="component" value="Unassembled WGS sequence"/>
</dbReference>
<comment type="caution">
    <text evidence="1">The sequence shown here is derived from an EMBL/GenBank/DDBJ whole genome shotgun (WGS) entry which is preliminary data.</text>
</comment>
<dbReference type="AlphaFoldDB" id="A0AAI9CVQ6"/>
<name>A0AAI9CVQ6_9VIBR</name>
<proteinExistence type="predicted"/>
<organism evidence="1 2">
    <name type="scientific">Vibrio navarrensis</name>
    <dbReference type="NCBI Taxonomy" id="29495"/>
    <lineage>
        <taxon>Bacteria</taxon>
        <taxon>Pseudomonadati</taxon>
        <taxon>Pseudomonadota</taxon>
        <taxon>Gammaproteobacteria</taxon>
        <taxon>Vibrionales</taxon>
        <taxon>Vibrionaceae</taxon>
        <taxon>Vibrio</taxon>
    </lineage>
</organism>
<evidence type="ECO:0000313" key="1">
    <source>
        <dbReference type="EMBL" id="ELN6933453.1"/>
    </source>
</evidence>
<protein>
    <submittedName>
        <fullName evidence="1">Uncharacterized protein</fullName>
    </submittedName>
</protein>
<evidence type="ECO:0000313" key="2">
    <source>
        <dbReference type="Proteomes" id="UP001253463"/>
    </source>
</evidence>
<sequence length="66" mass="7762">MSWLIFSQQPNILSARTLEIRYQFSNALAHNNNYQFFSPVSLPGWRGFLFLAAEKTKALHRQSFDR</sequence>
<reference evidence="1" key="1">
    <citation type="submission" date="2023-10" db="EMBL/GenBank/DDBJ databases">
        <authorList>
            <consortium name="PulseNet: The National Subtyping Network for Foodborne Disease Surveillance"/>
        </authorList>
    </citation>
    <scope>NUCLEOTIDE SEQUENCE</scope>
    <source>
        <strain evidence="1">PNUSAV004886</strain>
    </source>
</reference>
<gene>
    <name evidence="1" type="ORF">RZY48_002883</name>
</gene>
<dbReference type="EMBL" id="ABNSCA010000007">
    <property type="protein sequence ID" value="ELN6933453.1"/>
    <property type="molecule type" value="Genomic_DNA"/>
</dbReference>
<accession>A0AAI9CVQ6</accession>